<name>A0ACB9RCH1_9MYRT</name>
<protein>
    <submittedName>
        <fullName evidence="1">Uncharacterized protein</fullName>
    </submittedName>
</protein>
<reference evidence="2" key="1">
    <citation type="journal article" date="2023" name="Front. Plant Sci.">
        <title>Chromosomal-level genome assembly of Melastoma candidum provides insights into trichome evolution.</title>
        <authorList>
            <person name="Zhong Y."/>
            <person name="Wu W."/>
            <person name="Sun C."/>
            <person name="Zou P."/>
            <person name="Liu Y."/>
            <person name="Dai S."/>
            <person name="Zhou R."/>
        </authorList>
    </citation>
    <scope>NUCLEOTIDE SEQUENCE [LARGE SCALE GENOMIC DNA]</scope>
</reference>
<organism evidence="1 2">
    <name type="scientific">Melastoma candidum</name>
    <dbReference type="NCBI Taxonomy" id="119954"/>
    <lineage>
        <taxon>Eukaryota</taxon>
        <taxon>Viridiplantae</taxon>
        <taxon>Streptophyta</taxon>
        <taxon>Embryophyta</taxon>
        <taxon>Tracheophyta</taxon>
        <taxon>Spermatophyta</taxon>
        <taxon>Magnoliopsida</taxon>
        <taxon>eudicotyledons</taxon>
        <taxon>Gunneridae</taxon>
        <taxon>Pentapetalae</taxon>
        <taxon>rosids</taxon>
        <taxon>malvids</taxon>
        <taxon>Myrtales</taxon>
        <taxon>Melastomataceae</taxon>
        <taxon>Melastomatoideae</taxon>
        <taxon>Melastomateae</taxon>
        <taxon>Melastoma</taxon>
    </lineage>
</organism>
<evidence type="ECO:0000313" key="1">
    <source>
        <dbReference type="EMBL" id="KAI4375516.1"/>
    </source>
</evidence>
<accession>A0ACB9RCH1</accession>
<dbReference type="Proteomes" id="UP001057402">
    <property type="component" value="Chromosome 4"/>
</dbReference>
<keyword evidence="2" id="KW-1185">Reference proteome</keyword>
<sequence>MLSLAFVVSGHRIWDRAEFTIRRGRVGGRFLSVLRRRRRRGWGVSSWGTRGSSSGGGTSGGSIPCSPTSYDTPPLGLASPSSPSASTSSESRSTTACPRPLPLTLTTDSTGVIWSVGASKCSCQGVIHLQCLVLVLNKSSLSWRGTS</sequence>
<dbReference type="EMBL" id="CM042883">
    <property type="protein sequence ID" value="KAI4375516.1"/>
    <property type="molecule type" value="Genomic_DNA"/>
</dbReference>
<gene>
    <name evidence="1" type="ORF">MLD38_013376</name>
</gene>
<proteinExistence type="predicted"/>
<comment type="caution">
    <text evidence="1">The sequence shown here is derived from an EMBL/GenBank/DDBJ whole genome shotgun (WGS) entry which is preliminary data.</text>
</comment>
<evidence type="ECO:0000313" key="2">
    <source>
        <dbReference type="Proteomes" id="UP001057402"/>
    </source>
</evidence>